<accession>A0ABW6PJR1</accession>
<feature type="region of interest" description="Disordered" evidence="2">
    <location>
        <begin position="186"/>
        <end position="387"/>
    </location>
</feature>
<comment type="caution">
    <text evidence="4">The sequence shown here is derived from an EMBL/GenBank/DDBJ whole genome shotgun (WGS) entry which is preliminary data.</text>
</comment>
<sequence>MRDRQVEVVAGSHVVARVAGAVIVVAHRGRGRLTAEEPAAIAAESLAELVGAAAEREPAGPGALIAREATRWLMKHAEQISPGTPIDFGVLSAAENGGVAIFLHGAVTAVLVGEQGQERYRGSDAAFTVDRVASVPATAVALFVDDGKGRVPEVPTERGIGWLVEGLAQAGGAVVWSDGARRGRGAPALAADRAPMPPTARIDPEPRAAQGGSRPLAPPVTGAVPATSMMDAVTDANVPPFEGGRPRPATPDDDDEPTWGGPDANLGNGPGIDYRRGPGTGAEHRVAGPAVSGARAADAGRPPGHRTGQERPVVRPGTGAENPVVRPAATGPGHPVVGPGSTGADHPTVGPGTGPGHPLAAGGPAAHEAETRLSGTNPAPEPDPSLQRRLEATARTTPLTVRVMGFKCARAHPSDPRSAFCTVCGMPVDQTQSLIEVVRPPLGMLVLDDGMTYLLAADAVIGRDPEHSEAAQRGLVPLRVDDSSGGMSRAHAEVHLVNWDVTVVDRGSTNGTRTRHPGYRDWIRLTPNQPITLVPGTEVMIGNRVLRFEPAAPPPFG</sequence>
<dbReference type="InterPro" id="IPR000253">
    <property type="entry name" value="FHA_dom"/>
</dbReference>
<reference evidence="4 5" key="1">
    <citation type="submission" date="2024-10" db="EMBL/GenBank/DDBJ databases">
        <title>The Natural Products Discovery Center: Release of the First 8490 Sequenced Strains for Exploring Actinobacteria Biosynthetic Diversity.</title>
        <authorList>
            <person name="Kalkreuter E."/>
            <person name="Kautsar S.A."/>
            <person name="Yang D."/>
            <person name="Bader C.D."/>
            <person name="Teijaro C.N."/>
            <person name="Fluegel L."/>
            <person name="Davis C.M."/>
            <person name="Simpson J.R."/>
            <person name="Lauterbach L."/>
            <person name="Steele A.D."/>
            <person name="Gui C."/>
            <person name="Meng S."/>
            <person name="Li G."/>
            <person name="Viehrig K."/>
            <person name="Ye F."/>
            <person name="Su P."/>
            <person name="Kiefer A.F."/>
            <person name="Nichols A."/>
            <person name="Cepeda A.J."/>
            <person name="Yan W."/>
            <person name="Fan B."/>
            <person name="Jiang Y."/>
            <person name="Adhikari A."/>
            <person name="Zheng C.-J."/>
            <person name="Schuster L."/>
            <person name="Cowan T.M."/>
            <person name="Smanski M.J."/>
            <person name="Chevrette M.G."/>
            <person name="De Carvalho L.P.S."/>
            <person name="Shen B."/>
        </authorList>
    </citation>
    <scope>NUCLEOTIDE SEQUENCE [LARGE SCALE GENOMIC DNA]</scope>
    <source>
        <strain evidence="4 5">NPDC004045</strain>
    </source>
</reference>
<keyword evidence="5" id="KW-1185">Reference proteome</keyword>
<dbReference type="PROSITE" id="PS50006">
    <property type="entry name" value="FHA_DOMAIN"/>
    <property type="match status" value="1"/>
</dbReference>
<evidence type="ECO:0000259" key="3">
    <source>
        <dbReference type="PROSITE" id="PS50006"/>
    </source>
</evidence>
<organism evidence="4 5">
    <name type="scientific">Nocardia thailandica</name>
    <dbReference type="NCBI Taxonomy" id="257275"/>
    <lineage>
        <taxon>Bacteria</taxon>
        <taxon>Bacillati</taxon>
        <taxon>Actinomycetota</taxon>
        <taxon>Actinomycetes</taxon>
        <taxon>Mycobacteriales</taxon>
        <taxon>Nocardiaceae</taxon>
        <taxon>Nocardia</taxon>
    </lineage>
</organism>
<dbReference type="Gene3D" id="2.60.200.20">
    <property type="match status" value="1"/>
</dbReference>
<proteinExistence type="predicted"/>
<feature type="domain" description="FHA" evidence="3">
    <location>
        <begin position="459"/>
        <end position="512"/>
    </location>
</feature>
<dbReference type="Proteomes" id="UP001601444">
    <property type="component" value="Unassembled WGS sequence"/>
</dbReference>
<dbReference type="InterPro" id="IPR008984">
    <property type="entry name" value="SMAD_FHA_dom_sf"/>
</dbReference>
<evidence type="ECO:0000313" key="4">
    <source>
        <dbReference type="EMBL" id="MFF0542615.1"/>
    </source>
</evidence>
<feature type="compositionally biased region" description="Low complexity" evidence="2">
    <location>
        <begin position="346"/>
        <end position="366"/>
    </location>
</feature>
<dbReference type="EMBL" id="JBIAMX010000003">
    <property type="protein sequence ID" value="MFF0542615.1"/>
    <property type="molecule type" value="Genomic_DNA"/>
</dbReference>
<evidence type="ECO:0000256" key="1">
    <source>
        <dbReference type="ARBA" id="ARBA00022553"/>
    </source>
</evidence>
<dbReference type="Pfam" id="PF00498">
    <property type="entry name" value="FHA"/>
    <property type="match status" value="1"/>
</dbReference>
<feature type="compositionally biased region" description="Low complexity" evidence="2">
    <location>
        <begin position="293"/>
        <end position="302"/>
    </location>
</feature>
<dbReference type="RefSeq" id="WP_387699446.1">
    <property type="nucleotide sequence ID" value="NZ_JBIAMX010000003.1"/>
</dbReference>
<protein>
    <submittedName>
        <fullName evidence="4">FHA domain-containing protein</fullName>
    </submittedName>
</protein>
<name>A0ABW6PJR1_9NOCA</name>
<keyword evidence="1" id="KW-0597">Phosphoprotein</keyword>
<gene>
    <name evidence="4" type="ORF">ACFYTF_07235</name>
</gene>
<evidence type="ECO:0000313" key="5">
    <source>
        <dbReference type="Proteomes" id="UP001601444"/>
    </source>
</evidence>
<dbReference type="CDD" id="cd00060">
    <property type="entry name" value="FHA"/>
    <property type="match status" value="1"/>
</dbReference>
<dbReference type="SUPFAM" id="SSF49879">
    <property type="entry name" value="SMAD/FHA domain"/>
    <property type="match status" value="1"/>
</dbReference>
<evidence type="ECO:0000256" key="2">
    <source>
        <dbReference type="SAM" id="MobiDB-lite"/>
    </source>
</evidence>